<dbReference type="FunFam" id="3.30.200.20:FF:000342">
    <property type="entry name" value="Protein kinase superfamily protein"/>
    <property type="match status" value="1"/>
</dbReference>
<dbReference type="InterPro" id="IPR017441">
    <property type="entry name" value="Protein_kinase_ATP_BS"/>
</dbReference>
<name>A0A1D6LQM5_MAIZE</name>
<keyword evidence="4 11" id="KW-0418">Kinase</keyword>
<dbReference type="Pfam" id="PF07714">
    <property type="entry name" value="PK_Tyr_Ser-Thr"/>
    <property type="match status" value="1"/>
</dbReference>
<dbReference type="Gene3D" id="3.30.200.20">
    <property type="entry name" value="Phosphorylase Kinase, domain 1"/>
    <property type="match status" value="1"/>
</dbReference>
<reference evidence="11" key="1">
    <citation type="submission" date="2015-12" db="EMBL/GenBank/DDBJ databases">
        <title>Update maize B73 reference genome by single molecule sequencing technologies.</title>
        <authorList>
            <consortium name="Maize Genome Sequencing Project"/>
            <person name="Ware D."/>
        </authorList>
    </citation>
    <scope>NUCLEOTIDE SEQUENCE</scope>
    <source>
        <tissue evidence="11">Seedling</tissue>
    </source>
</reference>
<evidence type="ECO:0000256" key="4">
    <source>
        <dbReference type="ARBA" id="ARBA00022777"/>
    </source>
</evidence>
<keyword evidence="2" id="KW-0808">Transferase</keyword>
<dbReference type="InterPro" id="IPR000719">
    <property type="entry name" value="Prot_kinase_dom"/>
</dbReference>
<dbReference type="SUPFAM" id="SSF56112">
    <property type="entry name" value="Protein kinase-like (PK-like)"/>
    <property type="match status" value="1"/>
</dbReference>
<dbReference type="PROSITE" id="PS00107">
    <property type="entry name" value="PROTEIN_KINASE_ATP"/>
    <property type="match status" value="1"/>
</dbReference>
<keyword evidence="8" id="KW-0472">Membrane</keyword>
<keyword evidence="5 6" id="KW-0067">ATP-binding</keyword>
<feature type="signal peptide" evidence="9">
    <location>
        <begin position="1"/>
        <end position="33"/>
    </location>
</feature>
<feature type="transmembrane region" description="Helical" evidence="8">
    <location>
        <begin position="66"/>
        <end position="91"/>
    </location>
</feature>
<dbReference type="GO" id="GO:0005524">
    <property type="term" value="F:ATP binding"/>
    <property type="evidence" value="ECO:0007669"/>
    <property type="project" value="UniProtKB-UniRule"/>
</dbReference>
<keyword evidence="8" id="KW-1133">Transmembrane helix</keyword>
<feature type="domain" description="Protein kinase" evidence="10">
    <location>
        <begin position="150"/>
        <end position="417"/>
    </location>
</feature>
<evidence type="ECO:0000256" key="9">
    <source>
        <dbReference type="SAM" id="SignalP"/>
    </source>
</evidence>
<dbReference type="PROSITE" id="PS51257">
    <property type="entry name" value="PROKAR_LIPOPROTEIN"/>
    <property type="match status" value="1"/>
</dbReference>
<dbReference type="InterPro" id="IPR001245">
    <property type="entry name" value="Ser-Thr/Tyr_kinase_cat_dom"/>
</dbReference>
<dbReference type="EMBL" id="CM000782">
    <property type="protein sequence ID" value="AQK81798.1"/>
    <property type="molecule type" value="Genomic_DNA"/>
</dbReference>
<keyword evidence="3 6" id="KW-0547">Nucleotide-binding</keyword>
<organism evidence="11">
    <name type="scientific">Zea mays</name>
    <name type="common">Maize</name>
    <dbReference type="NCBI Taxonomy" id="4577"/>
    <lineage>
        <taxon>Eukaryota</taxon>
        <taxon>Viridiplantae</taxon>
        <taxon>Streptophyta</taxon>
        <taxon>Embryophyta</taxon>
        <taxon>Tracheophyta</taxon>
        <taxon>Spermatophyta</taxon>
        <taxon>Magnoliopsida</taxon>
        <taxon>Liliopsida</taxon>
        <taxon>Poales</taxon>
        <taxon>Poaceae</taxon>
        <taxon>PACMAD clade</taxon>
        <taxon>Panicoideae</taxon>
        <taxon>Andropogonodae</taxon>
        <taxon>Andropogoneae</taxon>
        <taxon>Tripsacinae</taxon>
        <taxon>Zea</taxon>
    </lineage>
</organism>
<keyword evidence="8" id="KW-0812">Transmembrane</keyword>
<dbReference type="GO" id="GO:0004674">
    <property type="term" value="F:protein serine/threonine kinase activity"/>
    <property type="evidence" value="ECO:0007669"/>
    <property type="project" value="UniProtKB-KW"/>
</dbReference>
<proteinExistence type="inferred from homology"/>
<dbReference type="PANTHER" id="PTHR47989:SF60">
    <property type="entry name" value="PROTEIN KINASE DOMAIN-CONTAINING PROTEIN"/>
    <property type="match status" value="1"/>
</dbReference>
<evidence type="ECO:0000256" key="3">
    <source>
        <dbReference type="ARBA" id="ARBA00022741"/>
    </source>
</evidence>
<dbReference type="AlphaFoldDB" id="A0A1D6LQM5"/>
<evidence type="ECO:0000256" key="6">
    <source>
        <dbReference type="PROSITE-ProRule" id="PRU10141"/>
    </source>
</evidence>
<dbReference type="Gene3D" id="1.10.510.10">
    <property type="entry name" value="Transferase(Phosphotransferase) domain 1"/>
    <property type="match status" value="1"/>
</dbReference>
<evidence type="ECO:0000256" key="5">
    <source>
        <dbReference type="ARBA" id="ARBA00022840"/>
    </source>
</evidence>
<dbReference type="FunFam" id="1.10.510.10:FF:000223">
    <property type="entry name" value="probable receptor-like protein kinase At1g80640"/>
    <property type="match status" value="1"/>
</dbReference>
<keyword evidence="1 7" id="KW-0723">Serine/threonine-protein kinase</keyword>
<evidence type="ECO:0000256" key="2">
    <source>
        <dbReference type="ARBA" id="ARBA00022679"/>
    </source>
</evidence>
<feature type="chain" id="PRO_5010806678" evidence="9">
    <location>
        <begin position="34"/>
        <end position="443"/>
    </location>
</feature>
<dbReference type="PROSITE" id="PS00108">
    <property type="entry name" value="PROTEIN_KINASE_ST"/>
    <property type="match status" value="1"/>
</dbReference>
<dbReference type="PROSITE" id="PS50011">
    <property type="entry name" value="PROTEIN_KINASE_DOM"/>
    <property type="match status" value="1"/>
</dbReference>
<sequence length="443" mass="47688">MRPPPPPLPSLRSSVLVLVLLPLLAACSSPASGRAVPLSPGTASVAPAPPPVVIIVERRNRFHRELVVASALASIAIAAIILSALYAWVLWRRSRRLPRGNKGARSADTARGIMLAPILSKFNSLKTSRKGVVAMAMIEYPSLEAATGKFSASNVLGVGGFGCVYKAVFDGGVAAAVKRLEAGGPECEKEFENELDLLGRIRHPNIVTLLGFCVHEGNHYIVYELMHKGSLDTQLHGASRGSALSWHVRMKIALDMARGLEYLHEHCSPPVIHRDLKSSNILLDSDFNAKISDFGLAVTSGNIDKGSMKLSGTLAIASISGKLTEKSDVYAFGVVLLELLMGRKPVEKMSQTQCQSIVTWAMPQLTERTKLPNIVDPVIRDTMDPKHLYQVAAVAVLCVQPEPSYRPLITDVLHSLVPLVPVELGGTLRVAEPPSPNLKHSAC</sequence>
<evidence type="ECO:0000313" key="11">
    <source>
        <dbReference type="EMBL" id="AQK81798.1"/>
    </source>
</evidence>
<evidence type="ECO:0000256" key="7">
    <source>
        <dbReference type="RuleBase" id="RU000304"/>
    </source>
</evidence>
<gene>
    <name evidence="11" type="ORF">ZEAMMB73_Zm00001d036735</name>
</gene>
<protein>
    <submittedName>
        <fullName evidence="11">Protein kinase superfamily protein</fullName>
    </submittedName>
</protein>
<dbReference type="EMBL" id="CM000782">
    <property type="protein sequence ID" value="AQK81792.1"/>
    <property type="molecule type" value="Genomic_DNA"/>
</dbReference>
<dbReference type="InterPro" id="IPR011009">
    <property type="entry name" value="Kinase-like_dom_sf"/>
</dbReference>
<evidence type="ECO:0000256" key="1">
    <source>
        <dbReference type="ARBA" id="ARBA00022527"/>
    </source>
</evidence>
<keyword evidence="9" id="KW-0732">Signal</keyword>
<evidence type="ECO:0000259" key="10">
    <source>
        <dbReference type="PROSITE" id="PS50011"/>
    </source>
</evidence>
<accession>A0A1D6LQM5</accession>
<comment type="similarity">
    <text evidence="7">Belongs to the protein kinase superfamily.</text>
</comment>
<evidence type="ECO:0000256" key="8">
    <source>
        <dbReference type="SAM" id="Phobius"/>
    </source>
</evidence>
<dbReference type="PANTHER" id="PTHR47989">
    <property type="entry name" value="OS01G0750732 PROTEIN"/>
    <property type="match status" value="1"/>
</dbReference>
<dbReference type="SMART" id="SM00220">
    <property type="entry name" value="S_TKc"/>
    <property type="match status" value="1"/>
</dbReference>
<dbReference type="InterPro" id="IPR008271">
    <property type="entry name" value="Ser/Thr_kinase_AS"/>
</dbReference>
<feature type="binding site" evidence="6">
    <location>
        <position position="178"/>
    </location>
    <ligand>
        <name>ATP</name>
        <dbReference type="ChEBI" id="CHEBI:30616"/>
    </ligand>
</feature>
<dbReference type="ExpressionAtlas" id="A0A1D6LQM5">
    <property type="expression patterns" value="baseline and differential"/>
</dbReference>